<feature type="transmembrane region" description="Helical" evidence="1">
    <location>
        <begin position="172"/>
        <end position="189"/>
    </location>
</feature>
<feature type="transmembrane region" description="Helical" evidence="1">
    <location>
        <begin position="233"/>
        <end position="260"/>
    </location>
</feature>
<gene>
    <name evidence="2" type="ORF">COT93_01160</name>
</gene>
<sequence>MIDFFKQVLEITAIQIISLFGSFFIFGFVLSKIQASILNNYRRTVGWRGILWTAWLGTPVHEYGHAIFALLFRHKINEVVLFSPDATTGELGHVNHSYNKQSFYQSSGNFFIGLAPLILGPLFLVFLLYILVPQGPEIFRQLSGVQNSLAALTAGVGGSLRLLFSLENLKSFYFWIFLYISFCVASHLAPSKNDIKGAGRGWWVLVIYLFLFNILAHLFQWDFTEYIINFSHFFAGLFTVYVYVLIISLVHFLVSFLILLPWRKY</sequence>
<name>A0A2H0VBI9_9BACT</name>
<proteinExistence type="predicted"/>
<evidence type="ECO:0000313" key="3">
    <source>
        <dbReference type="Proteomes" id="UP000229972"/>
    </source>
</evidence>
<keyword evidence="1" id="KW-1133">Transmembrane helix</keyword>
<dbReference type="EMBL" id="PFAL01000012">
    <property type="protein sequence ID" value="PIR95719.1"/>
    <property type="molecule type" value="Genomic_DNA"/>
</dbReference>
<keyword evidence="1" id="KW-0812">Transmembrane</keyword>
<feature type="transmembrane region" description="Helical" evidence="1">
    <location>
        <begin position="110"/>
        <end position="132"/>
    </location>
</feature>
<accession>A0A2H0VBI9</accession>
<organism evidence="2 3">
    <name type="scientific">Candidatus Falkowbacteria bacterium CG10_big_fil_rev_8_21_14_0_10_37_18</name>
    <dbReference type="NCBI Taxonomy" id="1974562"/>
    <lineage>
        <taxon>Bacteria</taxon>
        <taxon>Candidatus Falkowiibacteriota</taxon>
    </lineage>
</organism>
<evidence type="ECO:0000256" key="1">
    <source>
        <dbReference type="SAM" id="Phobius"/>
    </source>
</evidence>
<evidence type="ECO:0000313" key="2">
    <source>
        <dbReference type="EMBL" id="PIR95719.1"/>
    </source>
</evidence>
<comment type="caution">
    <text evidence="2">The sequence shown here is derived from an EMBL/GenBank/DDBJ whole genome shotgun (WGS) entry which is preliminary data.</text>
</comment>
<feature type="transmembrane region" description="Helical" evidence="1">
    <location>
        <begin position="12"/>
        <end position="30"/>
    </location>
</feature>
<protein>
    <submittedName>
        <fullName evidence="2">Uncharacterized protein</fullName>
    </submittedName>
</protein>
<reference evidence="3" key="1">
    <citation type="submission" date="2017-09" db="EMBL/GenBank/DDBJ databases">
        <title>Depth-based differentiation of microbial function through sediment-hosted aquifers and enrichment of novel symbionts in the deep terrestrial subsurface.</title>
        <authorList>
            <person name="Probst A.J."/>
            <person name="Ladd B."/>
            <person name="Jarett J.K."/>
            <person name="Geller-Mcgrath D.E."/>
            <person name="Sieber C.M.K."/>
            <person name="Emerson J.B."/>
            <person name="Anantharaman K."/>
            <person name="Thomas B.C."/>
            <person name="Malmstrom R."/>
            <person name="Stieglmeier M."/>
            <person name="Klingl A."/>
            <person name="Woyke T."/>
            <person name="Ryan C.M."/>
            <person name="Banfield J.F."/>
        </authorList>
    </citation>
    <scope>NUCLEOTIDE SEQUENCE [LARGE SCALE GENOMIC DNA]</scope>
</reference>
<dbReference type="Proteomes" id="UP000229972">
    <property type="component" value="Unassembled WGS sequence"/>
</dbReference>
<dbReference type="AlphaFoldDB" id="A0A2H0VBI9"/>
<feature type="transmembrane region" description="Helical" evidence="1">
    <location>
        <begin position="201"/>
        <end position="221"/>
    </location>
</feature>
<keyword evidence="1" id="KW-0472">Membrane</keyword>